<sequence length="181" mass="18931">MKTRIPVLAVAALAMVGIAGCSPTSAPPAGEETSEEAPEETTPTEEEPAEEPAEGDVALMVSPTDLGDVVVDADGMTVYMFDNDTKGGDTSACTGQCLEQWPPVITTSEMPTGTGVTGELGTIETPEGELQVTLNGWPLYLWHLDEAPGDVTGQAVGGIWWVLDPSGEPIRDEMESSGFGY</sequence>
<accession>A0ABV6RY72</accession>
<dbReference type="PROSITE" id="PS51257">
    <property type="entry name" value="PROKAR_LIPOPROTEIN"/>
    <property type="match status" value="1"/>
</dbReference>
<feature type="signal peptide" evidence="2">
    <location>
        <begin position="1"/>
        <end position="26"/>
    </location>
</feature>
<feature type="region of interest" description="Disordered" evidence="1">
    <location>
        <begin position="22"/>
        <end position="54"/>
    </location>
</feature>
<dbReference type="PANTHER" id="PTHR39335:SF1">
    <property type="entry name" value="BLL4220 PROTEIN"/>
    <property type="match status" value="1"/>
</dbReference>
<reference evidence="3 4" key="1">
    <citation type="submission" date="2024-09" db="EMBL/GenBank/DDBJ databases">
        <authorList>
            <person name="Sun Q."/>
            <person name="Mori K."/>
        </authorList>
    </citation>
    <scope>NUCLEOTIDE SEQUENCE [LARGE SCALE GENOMIC DNA]</scope>
    <source>
        <strain evidence="3 4">KCTC 23076</strain>
    </source>
</reference>
<dbReference type="Proteomes" id="UP001589896">
    <property type="component" value="Unassembled WGS sequence"/>
</dbReference>
<evidence type="ECO:0000256" key="1">
    <source>
        <dbReference type="SAM" id="MobiDB-lite"/>
    </source>
</evidence>
<protein>
    <recommendedName>
        <fullName evidence="5">Lipoprotein</fullName>
    </recommendedName>
</protein>
<feature type="chain" id="PRO_5047145145" description="Lipoprotein" evidence="2">
    <location>
        <begin position="27"/>
        <end position="181"/>
    </location>
</feature>
<evidence type="ECO:0000313" key="3">
    <source>
        <dbReference type="EMBL" id="MFC0681736.1"/>
    </source>
</evidence>
<name>A0ABV6RY72_9GAMM</name>
<organism evidence="3 4">
    <name type="scientific">Lysobacter korlensis</name>
    <dbReference type="NCBI Taxonomy" id="553636"/>
    <lineage>
        <taxon>Bacteria</taxon>
        <taxon>Pseudomonadati</taxon>
        <taxon>Pseudomonadota</taxon>
        <taxon>Gammaproteobacteria</taxon>
        <taxon>Lysobacterales</taxon>
        <taxon>Lysobacteraceae</taxon>
        <taxon>Lysobacter</taxon>
    </lineage>
</organism>
<keyword evidence="2" id="KW-0732">Signal</keyword>
<evidence type="ECO:0000313" key="4">
    <source>
        <dbReference type="Proteomes" id="UP001589896"/>
    </source>
</evidence>
<dbReference type="RefSeq" id="WP_386674903.1">
    <property type="nucleotide sequence ID" value="NZ_JBHLTG010000009.1"/>
</dbReference>
<dbReference type="EMBL" id="JBHLTG010000009">
    <property type="protein sequence ID" value="MFC0681736.1"/>
    <property type="molecule type" value="Genomic_DNA"/>
</dbReference>
<feature type="compositionally biased region" description="Acidic residues" evidence="1">
    <location>
        <begin position="32"/>
        <end position="54"/>
    </location>
</feature>
<dbReference type="InterPro" id="IPR005297">
    <property type="entry name" value="Lipoprotein_repeat"/>
</dbReference>
<keyword evidence="4" id="KW-1185">Reference proteome</keyword>
<evidence type="ECO:0000256" key="2">
    <source>
        <dbReference type="SAM" id="SignalP"/>
    </source>
</evidence>
<dbReference type="Pfam" id="PF03640">
    <property type="entry name" value="Lipoprotein_15"/>
    <property type="match status" value="2"/>
</dbReference>
<comment type="caution">
    <text evidence="3">The sequence shown here is derived from an EMBL/GenBank/DDBJ whole genome shotgun (WGS) entry which is preliminary data.</text>
</comment>
<evidence type="ECO:0008006" key="5">
    <source>
        <dbReference type="Google" id="ProtNLM"/>
    </source>
</evidence>
<dbReference type="PANTHER" id="PTHR39335">
    <property type="entry name" value="BLL4220 PROTEIN"/>
    <property type="match status" value="1"/>
</dbReference>
<gene>
    <name evidence="3" type="ORF">ACFFGH_28225</name>
</gene>
<proteinExistence type="predicted"/>